<keyword evidence="2" id="KW-1133">Transmembrane helix</keyword>
<dbReference type="Gene3D" id="3.10.310.50">
    <property type="match status" value="1"/>
</dbReference>
<dbReference type="PANTHER" id="PTHR30373">
    <property type="entry name" value="UPF0603 PROTEIN YGCG"/>
    <property type="match status" value="1"/>
</dbReference>
<protein>
    <submittedName>
        <fullName evidence="4">TPM domain-containing protein</fullName>
    </submittedName>
</protein>
<evidence type="ECO:0000256" key="2">
    <source>
        <dbReference type="SAM" id="Phobius"/>
    </source>
</evidence>
<reference evidence="4 5" key="1">
    <citation type="submission" date="2020-08" db="EMBL/GenBank/DDBJ databases">
        <title>Sphingobacterium sp. DN00404 isolated from aquaculture water.</title>
        <authorList>
            <person name="Zhang M."/>
        </authorList>
    </citation>
    <scope>NUCLEOTIDE SEQUENCE [LARGE SCALE GENOMIC DNA]</scope>
    <source>
        <strain evidence="4 5">KCTC 32294</strain>
    </source>
</reference>
<dbReference type="InterPro" id="IPR007621">
    <property type="entry name" value="TPM_dom"/>
</dbReference>
<keyword evidence="2" id="KW-0812">Transmembrane</keyword>
<keyword evidence="2" id="KW-0472">Membrane</keyword>
<feature type="compositionally biased region" description="Gly residues" evidence="1">
    <location>
        <begin position="484"/>
        <end position="521"/>
    </location>
</feature>
<feature type="transmembrane region" description="Helical" evidence="2">
    <location>
        <begin position="198"/>
        <end position="217"/>
    </location>
</feature>
<dbReference type="Pfam" id="PF04536">
    <property type="entry name" value="TPM_phosphatase"/>
    <property type="match status" value="1"/>
</dbReference>
<dbReference type="PANTHER" id="PTHR30373:SF2">
    <property type="entry name" value="UPF0603 PROTEIN YGCG"/>
    <property type="match status" value="1"/>
</dbReference>
<sequence>MKYTSLRWWIHLPILFSALLFVSSGLSPHLYTVETLPSPKEAGQDFYVSNPDAVLSSAIVDQLNMLSVGVDKVSGVEYAVAVVNDFEGYDIFEFAMELFNTWGIGKQGQNNGLLLFIAKDRREYRFISGYGMEAIFPDVYLHRIGEKYLVPHFKEGDYDQGVLEASTVIQHALMSSDVQAELHRMMPEATPFFSQRNVHLKNTLIVVVLYMGMYYWVDRSGKKWKKGGQVYARSNRSTKVRTKKRKQGCSGWFAYTIMGGLATVFTMLFIMLIFAFLIRDMNRMFQLTVLPYVFAIWGSYTMAFKIAEELDIVKKSYRDEENKLKALRGFQRSVFISYLFSPFMLFGFFNLNRKWKNSRLRFIPPDDSGDWERVNRDTVKARVIRDYLSKGRLKEESLNSRFYEIWLHKKTGEKKILGWKGKDELDVCPSCGYRTYEKGIRGKVLKRATYTSAGLQKIYDECRHCKHREDKGTRTIPKKVRSSGSGGSSSGSGGFSGGSSSSGGGSFGGGSSGGGGAGGRW</sequence>
<dbReference type="RefSeq" id="WP_190307660.1">
    <property type="nucleotide sequence ID" value="NZ_JACNYK010000001.1"/>
</dbReference>
<feature type="transmembrane region" description="Helical" evidence="2">
    <location>
        <begin position="289"/>
        <end position="308"/>
    </location>
</feature>
<evidence type="ECO:0000313" key="5">
    <source>
        <dbReference type="Proteomes" id="UP000606494"/>
    </source>
</evidence>
<dbReference type="EMBL" id="JACNYK010000001">
    <property type="protein sequence ID" value="MBD1424524.1"/>
    <property type="molecule type" value="Genomic_DNA"/>
</dbReference>
<accession>A0ABR7XZP4</accession>
<evidence type="ECO:0000259" key="3">
    <source>
        <dbReference type="Pfam" id="PF04536"/>
    </source>
</evidence>
<dbReference type="Proteomes" id="UP000606494">
    <property type="component" value="Unassembled WGS sequence"/>
</dbReference>
<feature type="domain" description="TPM" evidence="3">
    <location>
        <begin position="49"/>
        <end position="170"/>
    </location>
</feature>
<gene>
    <name evidence="4" type="ORF">H8B17_02935</name>
</gene>
<feature type="transmembrane region" description="Helical" evidence="2">
    <location>
        <begin position="329"/>
        <end position="349"/>
    </location>
</feature>
<organism evidence="4 5">
    <name type="scientific">Sphingobacterium arenae</name>
    <dbReference type="NCBI Taxonomy" id="1280598"/>
    <lineage>
        <taxon>Bacteria</taxon>
        <taxon>Pseudomonadati</taxon>
        <taxon>Bacteroidota</taxon>
        <taxon>Sphingobacteriia</taxon>
        <taxon>Sphingobacteriales</taxon>
        <taxon>Sphingobacteriaceae</taxon>
        <taxon>Sphingobacterium</taxon>
    </lineage>
</organism>
<name>A0ABR7XZP4_9SPHI</name>
<keyword evidence="5" id="KW-1185">Reference proteome</keyword>
<evidence type="ECO:0000256" key="1">
    <source>
        <dbReference type="SAM" id="MobiDB-lite"/>
    </source>
</evidence>
<evidence type="ECO:0000313" key="4">
    <source>
        <dbReference type="EMBL" id="MBD1424524.1"/>
    </source>
</evidence>
<feature type="region of interest" description="Disordered" evidence="1">
    <location>
        <begin position="470"/>
        <end position="521"/>
    </location>
</feature>
<proteinExistence type="predicted"/>
<feature type="transmembrane region" description="Helical" evidence="2">
    <location>
        <begin position="252"/>
        <end position="277"/>
    </location>
</feature>
<comment type="caution">
    <text evidence="4">The sequence shown here is derived from an EMBL/GenBank/DDBJ whole genome shotgun (WGS) entry which is preliminary data.</text>
</comment>